<dbReference type="AlphaFoldDB" id="A0A6I1I090"/>
<organism evidence="1 2">
    <name type="scientific">Janthinobacterium violaceinigrum</name>
    <dbReference type="NCBI Taxonomy" id="2654252"/>
    <lineage>
        <taxon>Bacteria</taxon>
        <taxon>Pseudomonadati</taxon>
        <taxon>Pseudomonadota</taxon>
        <taxon>Betaproteobacteria</taxon>
        <taxon>Burkholderiales</taxon>
        <taxon>Oxalobacteraceae</taxon>
        <taxon>Janthinobacterium</taxon>
    </lineage>
</organism>
<dbReference type="CDD" id="cd16390">
    <property type="entry name" value="ParB_N_Srx_like"/>
    <property type="match status" value="1"/>
</dbReference>
<reference evidence="1 2" key="1">
    <citation type="submission" date="2019-10" db="EMBL/GenBank/DDBJ databases">
        <title>Three novel species isolated from a subtropical stream in China.</title>
        <authorList>
            <person name="Lu H."/>
        </authorList>
    </citation>
    <scope>NUCLEOTIDE SEQUENCE [LARGE SCALE GENOMIC DNA]</scope>
    <source>
        <strain evidence="1 2">FT13W</strain>
    </source>
</reference>
<dbReference type="Pfam" id="PF08857">
    <property type="entry name" value="ParBc_2"/>
    <property type="match status" value="1"/>
</dbReference>
<gene>
    <name evidence="1" type="ORF">GCN75_13950</name>
</gene>
<dbReference type="InterPro" id="IPR036086">
    <property type="entry name" value="ParB/Sulfiredoxin_sf"/>
</dbReference>
<keyword evidence="2" id="KW-1185">Reference proteome</keyword>
<dbReference type="InterPro" id="IPR014956">
    <property type="entry name" value="ParBc_2"/>
</dbReference>
<dbReference type="Gene3D" id="3.90.1530.10">
    <property type="entry name" value="Conserved hypothetical protein from pyrococcus furiosus pfu- 392566-001, ParB domain"/>
    <property type="match status" value="1"/>
</dbReference>
<comment type="caution">
    <text evidence="1">The sequence shown here is derived from an EMBL/GenBank/DDBJ whole genome shotgun (WGS) entry which is preliminary data.</text>
</comment>
<evidence type="ECO:0000313" key="1">
    <source>
        <dbReference type="EMBL" id="KAB8064285.1"/>
    </source>
</evidence>
<dbReference type="Proteomes" id="UP000468717">
    <property type="component" value="Unassembled WGS sequence"/>
</dbReference>
<protein>
    <recommendedName>
        <fullName evidence="3">Chromosome partitioning protein ParB</fullName>
    </recommendedName>
</protein>
<evidence type="ECO:0000313" key="2">
    <source>
        <dbReference type="Proteomes" id="UP000468717"/>
    </source>
</evidence>
<dbReference type="EMBL" id="WFLI01000014">
    <property type="protein sequence ID" value="KAB8064285.1"/>
    <property type="molecule type" value="Genomic_DNA"/>
</dbReference>
<accession>A0A6I1I090</accession>
<proteinExistence type="predicted"/>
<sequence length="564" mass="58672">MSALFMPTSLDTMYKNSLRRTTLSLAIAVTLGASLAACGGHDYRDDATTPVAPVDPVTPARVLNVVAATGKAVANASVSVLDAGKNVVGSATTDANGKAAITLVATAKAPFLVSVTPAGGTTLYALSLKESAVNLTPLTSVIAMQLLGSTPSSASPASLAAVDAARLQTAQTQLGKALAAPLQTLGMAASYDFVNGALTPNSKDPADVLLDNLQVKQSGTDIDIVNASGSIVAQIIDGGAPMATGKSVLETPPVLSARQQVLAATAAGTDAAPVFLQVSLDELRPTQPAVGYDQIYYKLGRYGAEDQIMAKTNKPKKFAELCEANGQDDVLTKTANVAGATLSNPPSTFQCKSAVGTKPGDMKTVVIGPNGTLYLTDGHHTFSAFWDADNGQNHQLKVWVKVTDNFSKLNEYDFWAQMKKVNKVWLKDGGNKAIATSQLPASIGLKSLGNDPYRALVYFTRDAGYVVPSTATEFLEFYWADWLRKQAGVDLAKTDTSDATGYMATIKTASLAMAGLKAGDIVSGGATAQALGWTGVFSQAALDDLVTPTGKLSYAIAYKKSLAK</sequence>
<evidence type="ECO:0008006" key="3">
    <source>
        <dbReference type="Google" id="ProtNLM"/>
    </source>
</evidence>
<name>A0A6I1I090_9BURK</name>
<dbReference type="SUPFAM" id="SSF110849">
    <property type="entry name" value="ParB/Sulfiredoxin"/>
    <property type="match status" value="1"/>
</dbReference>
<dbReference type="Gene3D" id="1.10.8.10">
    <property type="entry name" value="DNA helicase RuvA subunit, C-terminal domain"/>
    <property type="match status" value="1"/>
</dbReference>